<evidence type="ECO:0000313" key="8">
    <source>
        <dbReference type="EMBL" id="TPX30871.1"/>
    </source>
</evidence>
<dbReference type="Proteomes" id="UP000319731">
    <property type="component" value="Unassembled WGS sequence"/>
</dbReference>
<evidence type="ECO:0000256" key="2">
    <source>
        <dbReference type="ARBA" id="ARBA00022692"/>
    </source>
</evidence>
<feature type="transmembrane region" description="Helical" evidence="6">
    <location>
        <begin position="84"/>
        <end position="103"/>
    </location>
</feature>
<feature type="transmembrane region" description="Helical" evidence="6">
    <location>
        <begin position="123"/>
        <end position="142"/>
    </location>
</feature>
<dbReference type="Pfam" id="PF04116">
    <property type="entry name" value="FA_hydroxylase"/>
    <property type="match status" value="1"/>
</dbReference>
<comment type="caution">
    <text evidence="8">The sequence shown here is derived from an EMBL/GenBank/DDBJ whole genome shotgun (WGS) entry which is preliminary data.</text>
</comment>
<protein>
    <recommendedName>
        <fullName evidence="7">Fatty acid hydroxylase domain-containing protein</fullName>
    </recommendedName>
</protein>
<evidence type="ECO:0000256" key="4">
    <source>
        <dbReference type="ARBA" id="ARBA00023136"/>
    </source>
</evidence>
<evidence type="ECO:0000256" key="6">
    <source>
        <dbReference type="SAM" id="Phobius"/>
    </source>
</evidence>
<dbReference type="GO" id="GO:0016020">
    <property type="term" value="C:membrane"/>
    <property type="evidence" value="ECO:0007669"/>
    <property type="project" value="UniProtKB-SubCell"/>
</dbReference>
<feature type="transmembrane region" description="Helical" evidence="6">
    <location>
        <begin position="187"/>
        <end position="209"/>
    </location>
</feature>
<proteinExistence type="predicted"/>
<keyword evidence="2 6" id="KW-0812">Transmembrane</keyword>
<comment type="subcellular location">
    <subcellularLocation>
        <location evidence="1">Membrane</location>
    </subcellularLocation>
</comment>
<feature type="domain" description="Fatty acid hydroxylase" evidence="7">
    <location>
        <begin position="129"/>
        <end position="254"/>
    </location>
</feature>
<feature type="region of interest" description="Disordered" evidence="5">
    <location>
        <begin position="287"/>
        <end position="326"/>
    </location>
</feature>
<sequence length="326" mass="38236">MEFVVNALDDWILDTFYAALPQPIAPFVASRDAPARQVFTLWLVGMLGGVFLYFPFAGMSYLWIFDHNLKKHPKYLPNQISKEIIMTLQNLPIISILTAPWWFAELRGYSKLYDRIDDYGWGYLAFSAFFFMAFTDMLIYMIHRAEHHPSVYWWLHKPHHMWKVPTPFASHAFHPLDGYVQSLPYHIFIFLFPLHSMLYLGLFVFVNFWTISIHDGAHLYGGGILNGAAHHTIHHLEFNFNFGQYFTLWDRLGGSYRYPVEEYKSNMVWHRQQRAIELERMSKKNQKNAINDDVNVKSNGHSNKHANGNGHVNGTSTPLRRSRRHE</sequence>
<dbReference type="InterPro" id="IPR006694">
    <property type="entry name" value="Fatty_acid_hydroxylase"/>
</dbReference>
<reference evidence="8 9" key="1">
    <citation type="journal article" date="2019" name="Sci. Rep.">
        <title>Comparative genomics of chytrid fungi reveal insights into the obligate biotrophic and pathogenic lifestyle of Synchytrium endobioticum.</title>
        <authorList>
            <person name="van de Vossenberg B.T.L.H."/>
            <person name="Warris S."/>
            <person name="Nguyen H.D.T."/>
            <person name="van Gent-Pelzer M.P.E."/>
            <person name="Joly D.L."/>
            <person name="van de Geest H.C."/>
            <person name="Bonants P.J.M."/>
            <person name="Smith D.S."/>
            <person name="Levesque C.A."/>
            <person name="van der Lee T.A.J."/>
        </authorList>
    </citation>
    <scope>NUCLEOTIDE SEQUENCE [LARGE SCALE GENOMIC DNA]</scope>
    <source>
        <strain evidence="8 9">JEL517</strain>
    </source>
</reference>
<dbReference type="PANTHER" id="PTHR11863">
    <property type="entry name" value="STEROL DESATURASE"/>
    <property type="match status" value="1"/>
</dbReference>
<dbReference type="AlphaFoldDB" id="A0A507BUI0"/>
<dbReference type="GO" id="GO:0005506">
    <property type="term" value="F:iron ion binding"/>
    <property type="evidence" value="ECO:0007669"/>
    <property type="project" value="InterPro"/>
</dbReference>
<keyword evidence="3 6" id="KW-1133">Transmembrane helix</keyword>
<name>A0A507BUI0_9FUNG</name>
<evidence type="ECO:0000256" key="3">
    <source>
        <dbReference type="ARBA" id="ARBA00022989"/>
    </source>
</evidence>
<feature type="transmembrane region" description="Helical" evidence="6">
    <location>
        <begin position="39"/>
        <end position="64"/>
    </location>
</feature>
<evidence type="ECO:0000256" key="5">
    <source>
        <dbReference type="SAM" id="MobiDB-lite"/>
    </source>
</evidence>
<dbReference type="GO" id="GO:0008610">
    <property type="term" value="P:lipid biosynthetic process"/>
    <property type="evidence" value="ECO:0007669"/>
    <property type="project" value="InterPro"/>
</dbReference>
<organism evidence="8 9">
    <name type="scientific">Synchytrium microbalum</name>
    <dbReference type="NCBI Taxonomy" id="1806994"/>
    <lineage>
        <taxon>Eukaryota</taxon>
        <taxon>Fungi</taxon>
        <taxon>Fungi incertae sedis</taxon>
        <taxon>Chytridiomycota</taxon>
        <taxon>Chytridiomycota incertae sedis</taxon>
        <taxon>Chytridiomycetes</taxon>
        <taxon>Synchytriales</taxon>
        <taxon>Synchytriaceae</taxon>
        <taxon>Synchytrium</taxon>
    </lineage>
</organism>
<evidence type="ECO:0000313" key="9">
    <source>
        <dbReference type="Proteomes" id="UP000319731"/>
    </source>
</evidence>
<feature type="compositionally biased region" description="Polar residues" evidence="5">
    <location>
        <begin position="310"/>
        <end position="319"/>
    </location>
</feature>
<accession>A0A507BUI0</accession>
<dbReference type="RefSeq" id="XP_031022431.1">
    <property type="nucleotide sequence ID" value="XM_031171602.1"/>
</dbReference>
<dbReference type="InterPro" id="IPR050307">
    <property type="entry name" value="Sterol_Desaturase_Related"/>
</dbReference>
<dbReference type="STRING" id="1806994.A0A507BUI0"/>
<dbReference type="EMBL" id="QEAO01000054">
    <property type="protein sequence ID" value="TPX30871.1"/>
    <property type="molecule type" value="Genomic_DNA"/>
</dbReference>
<evidence type="ECO:0000256" key="1">
    <source>
        <dbReference type="ARBA" id="ARBA00004370"/>
    </source>
</evidence>
<dbReference type="GeneID" id="42006899"/>
<dbReference type="GO" id="GO:0016491">
    <property type="term" value="F:oxidoreductase activity"/>
    <property type="evidence" value="ECO:0007669"/>
    <property type="project" value="InterPro"/>
</dbReference>
<evidence type="ECO:0000259" key="7">
    <source>
        <dbReference type="Pfam" id="PF04116"/>
    </source>
</evidence>
<gene>
    <name evidence="8" type="ORF">SmJEL517_g05676</name>
</gene>
<dbReference type="OrthoDB" id="6354873at2759"/>
<keyword evidence="4 6" id="KW-0472">Membrane</keyword>
<keyword evidence="9" id="KW-1185">Reference proteome</keyword>